<dbReference type="InterPro" id="IPR001173">
    <property type="entry name" value="Glyco_trans_2-like"/>
</dbReference>
<dbReference type="Gene3D" id="3.90.550.10">
    <property type="entry name" value="Spore Coat Polysaccharide Biosynthesis Protein SpsA, Chain A"/>
    <property type="match status" value="1"/>
</dbReference>
<protein>
    <submittedName>
        <fullName evidence="2">Putative glycosyltransferase</fullName>
    </submittedName>
</protein>
<dbReference type="Pfam" id="PF00535">
    <property type="entry name" value="Glycos_transf_2"/>
    <property type="match status" value="1"/>
</dbReference>
<sequence length="229" mass="25237">MLIGIPTYNEADNIEKLVAETKGLYPKAFILVVDSSDNDRTVKAALAGGATLVVSLKAGTEYRFKMYHILGEALHRHLFPVVIMHAGGAHTPHDIFAVLNGLAKVDVAIGSRFVEGGVGWQKSWWRRLLTFVARRSMGILVGDNHVDYSGLKGFTKAGAEQSLWLLDQVTGDQCFVCNPQWLYLICKAGLLLGFVPFHHTGSATSLGRLDVAKSIIHFVYFLVRELLWG</sequence>
<gene>
    <name evidence="2" type="ORF">MM415B00465_0016</name>
</gene>
<dbReference type="EMBL" id="MT141526">
    <property type="protein sequence ID" value="QJA64782.1"/>
    <property type="molecule type" value="Genomic_DNA"/>
</dbReference>
<name>A0A6M3J7B5_9ZZZZ</name>
<feature type="domain" description="Glycosyltransferase 2-like" evidence="1">
    <location>
        <begin position="3"/>
        <end position="147"/>
    </location>
</feature>
<organism evidence="2">
    <name type="scientific">viral metagenome</name>
    <dbReference type="NCBI Taxonomy" id="1070528"/>
    <lineage>
        <taxon>unclassified sequences</taxon>
        <taxon>metagenomes</taxon>
        <taxon>organismal metagenomes</taxon>
    </lineage>
</organism>
<dbReference type="GO" id="GO:0016740">
    <property type="term" value="F:transferase activity"/>
    <property type="evidence" value="ECO:0007669"/>
    <property type="project" value="UniProtKB-KW"/>
</dbReference>
<reference evidence="2" key="1">
    <citation type="submission" date="2020-03" db="EMBL/GenBank/DDBJ databases">
        <title>The deep terrestrial virosphere.</title>
        <authorList>
            <person name="Holmfeldt K."/>
            <person name="Nilsson E."/>
            <person name="Simone D."/>
            <person name="Lopez-Fernandez M."/>
            <person name="Wu X."/>
            <person name="de Brujin I."/>
            <person name="Lundin D."/>
            <person name="Andersson A."/>
            <person name="Bertilsson S."/>
            <person name="Dopson M."/>
        </authorList>
    </citation>
    <scope>NUCLEOTIDE SEQUENCE</scope>
    <source>
        <strain evidence="2">MM415B00465</strain>
    </source>
</reference>
<dbReference type="SUPFAM" id="SSF53448">
    <property type="entry name" value="Nucleotide-diphospho-sugar transferases"/>
    <property type="match status" value="1"/>
</dbReference>
<evidence type="ECO:0000259" key="1">
    <source>
        <dbReference type="Pfam" id="PF00535"/>
    </source>
</evidence>
<keyword evidence="2" id="KW-0808">Transferase</keyword>
<proteinExistence type="predicted"/>
<evidence type="ECO:0000313" key="2">
    <source>
        <dbReference type="EMBL" id="QJA64782.1"/>
    </source>
</evidence>
<dbReference type="InterPro" id="IPR029044">
    <property type="entry name" value="Nucleotide-diphossugar_trans"/>
</dbReference>
<accession>A0A6M3J7B5</accession>
<dbReference type="AlphaFoldDB" id="A0A6M3J7B5"/>